<keyword evidence="1" id="KW-0812">Transmembrane</keyword>
<feature type="transmembrane region" description="Helical" evidence="1">
    <location>
        <begin position="348"/>
        <end position="369"/>
    </location>
</feature>
<evidence type="ECO:0000313" key="2">
    <source>
        <dbReference type="EMBL" id="GAA1808636.1"/>
    </source>
</evidence>
<feature type="transmembrane region" description="Helical" evidence="1">
    <location>
        <begin position="301"/>
        <end position="322"/>
    </location>
</feature>
<comment type="caution">
    <text evidence="2">The sequence shown here is derived from an EMBL/GenBank/DDBJ whole genome shotgun (WGS) entry which is preliminary data.</text>
</comment>
<accession>A0ABP4YDR5</accession>
<name>A0ABP4YDR5_9MICO</name>
<protein>
    <submittedName>
        <fullName evidence="2">Exporter of polyketide antibiotics</fullName>
    </submittedName>
</protein>
<proteinExistence type="predicted"/>
<dbReference type="RefSeq" id="WP_344088632.1">
    <property type="nucleotide sequence ID" value="NZ_BAAAPO010000062.1"/>
</dbReference>
<feature type="transmembrane region" description="Helical" evidence="1">
    <location>
        <begin position="439"/>
        <end position="458"/>
    </location>
</feature>
<keyword evidence="1" id="KW-0472">Membrane</keyword>
<feature type="transmembrane region" description="Helical" evidence="1">
    <location>
        <begin position="505"/>
        <end position="529"/>
    </location>
</feature>
<feature type="transmembrane region" description="Helical" evidence="1">
    <location>
        <begin position="161"/>
        <end position="182"/>
    </location>
</feature>
<feature type="transmembrane region" description="Helical" evidence="1">
    <location>
        <begin position="398"/>
        <end position="419"/>
    </location>
</feature>
<keyword evidence="1" id="KW-1133">Transmembrane helix</keyword>
<organism evidence="2 3">
    <name type="scientific">Nostocoides veronense</name>
    <dbReference type="NCBI Taxonomy" id="330836"/>
    <lineage>
        <taxon>Bacteria</taxon>
        <taxon>Bacillati</taxon>
        <taxon>Actinomycetota</taxon>
        <taxon>Actinomycetes</taxon>
        <taxon>Micrococcales</taxon>
        <taxon>Intrasporangiaceae</taxon>
        <taxon>Nostocoides</taxon>
    </lineage>
</organism>
<feature type="transmembrane region" description="Helical" evidence="1">
    <location>
        <begin position="465"/>
        <end position="485"/>
    </location>
</feature>
<dbReference type="EMBL" id="BAAAPO010000062">
    <property type="protein sequence ID" value="GAA1808636.1"/>
    <property type="molecule type" value="Genomic_DNA"/>
</dbReference>
<gene>
    <name evidence="2" type="ORF">GCM10009811_34840</name>
</gene>
<evidence type="ECO:0000256" key="1">
    <source>
        <dbReference type="SAM" id="Phobius"/>
    </source>
</evidence>
<sequence length="535" mass="55988">MTRMSLTGTRLLVRRALRADRWFWLVWVLVLWSFLPATASAYRAIISDDAAGREVAVGLASNPTMRAILGPPYDLLQVGGFVMWRVGGFVATCAAIMAALGVLRATRAEEEAGRTELLRSGAIGRHASLAAALLTATGACLLLGLLIAGSMTGLGTPLTGSLAMGLAIAATGVVFAGVGAVAAQLTSSARTARGMAMGAVGAAYLLRALADGSSEGSGLRRLGWLSPVEWAPYVRPYAGERWWVLIVPLVVSAGLVALAITLESRRDFGAGLRATKPGPAGALAGLRSAGALAWRLDRGSVLWSVLGFGIFSLVIGTLSNVFDQVAEDRTLAERFRRMGGGAKLLSDAFYVAMLGILIVLIALVGLSLLDRLRREEDSGRAELVLSTATSRTALLRAYAVPALLVPVALVVVSAVLLAVPQAVRDGDPGALARLAGAGLVQSPGVLLIVALAVAVHGLAPRLRWLPWAVTAWSVVVNWIGGVLGFPQRLLDATPFGYLPRLPADAMSWTPVVVECLVAAVLLAAGWWGYARRDIT</sequence>
<reference evidence="3" key="1">
    <citation type="journal article" date="2019" name="Int. J. Syst. Evol. Microbiol.">
        <title>The Global Catalogue of Microorganisms (GCM) 10K type strain sequencing project: providing services to taxonomists for standard genome sequencing and annotation.</title>
        <authorList>
            <consortium name="The Broad Institute Genomics Platform"/>
            <consortium name="The Broad Institute Genome Sequencing Center for Infectious Disease"/>
            <person name="Wu L."/>
            <person name="Ma J."/>
        </authorList>
    </citation>
    <scope>NUCLEOTIDE SEQUENCE [LARGE SCALE GENOMIC DNA]</scope>
    <source>
        <strain evidence="3">JCM 15592</strain>
    </source>
</reference>
<feature type="transmembrane region" description="Helical" evidence="1">
    <location>
        <begin position="242"/>
        <end position="262"/>
    </location>
</feature>
<feature type="transmembrane region" description="Helical" evidence="1">
    <location>
        <begin position="127"/>
        <end position="149"/>
    </location>
</feature>
<feature type="transmembrane region" description="Helical" evidence="1">
    <location>
        <begin position="82"/>
        <end position="106"/>
    </location>
</feature>
<keyword evidence="3" id="KW-1185">Reference proteome</keyword>
<evidence type="ECO:0000313" key="3">
    <source>
        <dbReference type="Proteomes" id="UP001499938"/>
    </source>
</evidence>
<dbReference type="Proteomes" id="UP001499938">
    <property type="component" value="Unassembled WGS sequence"/>
</dbReference>